<name>A0ABP5YGL0_9MICO</name>
<dbReference type="Proteomes" id="UP001500730">
    <property type="component" value="Unassembled WGS sequence"/>
</dbReference>
<evidence type="ECO:0000313" key="2">
    <source>
        <dbReference type="Proteomes" id="UP001500730"/>
    </source>
</evidence>
<proteinExistence type="predicted"/>
<dbReference type="EMBL" id="BAAARE010000007">
    <property type="protein sequence ID" value="GAA2480953.1"/>
    <property type="molecule type" value="Genomic_DNA"/>
</dbReference>
<sequence>MSDGIAESSAGQAGVSASNLTAARRAFWVDPDVDPRNLAENPVGETETLAHYLEHYRTTFEMKCDGHRELRGRGVGVVAPRGGAHARGLRPLRRPG</sequence>
<comment type="caution">
    <text evidence="1">The sequence shown here is derived from an EMBL/GenBank/DDBJ whole genome shotgun (WGS) entry which is preliminary data.</text>
</comment>
<keyword evidence="2" id="KW-1185">Reference proteome</keyword>
<gene>
    <name evidence="1" type="ORF">GCM10009858_18230</name>
</gene>
<organism evidence="1 2">
    <name type="scientific">Terrabacter carboxydivorans</name>
    <dbReference type="NCBI Taxonomy" id="619730"/>
    <lineage>
        <taxon>Bacteria</taxon>
        <taxon>Bacillati</taxon>
        <taxon>Actinomycetota</taxon>
        <taxon>Actinomycetes</taxon>
        <taxon>Micrococcales</taxon>
        <taxon>Intrasporangiaceae</taxon>
        <taxon>Terrabacter</taxon>
    </lineage>
</organism>
<protein>
    <submittedName>
        <fullName evidence="1">Uncharacterized protein</fullName>
    </submittedName>
</protein>
<evidence type="ECO:0000313" key="1">
    <source>
        <dbReference type="EMBL" id="GAA2480953.1"/>
    </source>
</evidence>
<accession>A0ABP5YGL0</accession>
<reference evidence="2" key="1">
    <citation type="journal article" date="2019" name="Int. J. Syst. Evol. Microbiol.">
        <title>The Global Catalogue of Microorganisms (GCM) 10K type strain sequencing project: providing services to taxonomists for standard genome sequencing and annotation.</title>
        <authorList>
            <consortium name="The Broad Institute Genomics Platform"/>
            <consortium name="The Broad Institute Genome Sequencing Center for Infectious Disease"/>
            <person name="Wu L."/>
            <person name="Ma J."/>
        </authorList>
    </citation>
    <scope>NUCLEOTIDE SEQUENCE [LARGE SCALE GENOMIC DNA]</scope>
    <source>
        <strain evidence="2">JCM 16259</strain>
    </source>
</reference>